<dbReference type="InterPro" id="IPR042178">
    <property type="entry name" value="Serpin_sf_1"/>
</dbReference>
<organism evidence="3 4">
    <name type="scientific">Streptomyces roseoviridis</name>
    <dbReference type="NCBI Taxonomy" id="67361"/>
    <lineage>
        <taxon>Bacteria</taxon>
        <taxon>Bacillati</taxon>
        <taxon>Actinomycetota</taxon>
        <taxon>Actinomycetes</taxon>
        <taxon>Kitasatosporales</taxon>
        <taxon>Streptomycetaceae</taxon>
        <taxon>Streptomyces</taxon>
    </lineage>
</organism>
<gene>
    <name evidence="3" type="ORF">ACFFTP_12365</name>
</gene>
<name>A0ABV5QQM0_9ACTN</name>
<dbReference type="Proteomes" id="UP001589716">
    <property type="component" value="Unassembled WGS sequence"/>
</dbReference>
<dbReference type="PANTHER" id="PTHR11461:SF211">
    <property type="entry name" value="GH10112P-RELATED"/>
    <property type="match status" value="1"/>
</dbReference>
<keyword evidence="4" id="KW-1185">Reference proteome</keyword>
<dbReference type="SMART" id="SM00093">
    <property type="entry name" value="SERPIN"/>
    <property type="match status" value="1"/>
</dbReference>
<dbReference type="PANTHER" id="PTHR11461">
    <property type="entry name" value="SERINE PROTEASE INHIBITOR, SERPIN"/>
    <property type="match status" value="1"/>
</dbReference>
<evidence type="ECO:0000313" key="4">
    <source>
        <dbReference type="Proteomes" id="UP001589716"/>
    </source>
</evidence>
<dbReference type="SUPFAM" id="SSF56574">
    <property type="entry name" value="Serpins"/>
    <property type="match status" value="1"/>
</dbReference>
<dbReference type="InterPro" id="IPR036186">
    <property type="entry name" value="Serpin_sf"/>
</dbReference>
<dbReference type="EMBL" id="JBHMCT010000008">
    <property type="protein sequence ID" value="MFB9554986.1"/>
    <property type="molecule type" value="Genomic_DNA"/>
</dbReference>
<dbReference type="Gene3D" id="2.30.39.10">
    <property type="entry name" value="Alpha-1-antitrypsin, domain 1"/>
    <property type="match status" value="1"/>
</dbReference>
<accession>A0ABV5QQM0</accession>
<feature type="domain" description="Serpin" evidence="2">
    <location>
        <begin position="8"/>
        <end position="374"/>
    </location>
</feature>
<dbReference type="Gene3D" id="3.30.497.10">
    <property type="entry name" value="Antithrombin, subunit I, domain 2"/>
    <property type="match status" value="1"/>
</dbReference>
<comment type="similarity">
    <text evidence="1">Belongs to the serpin family.</text>
</comment>
<sequence length="376" mass="39055">MTAGERIRALAGRWLPLLGDDDFVCSPAGLWLALAAVASGAGGETAGELREVLGVAGPEAADAVSALGRTGAVAGPDGTDAATGRDRTGGAFARGPADGVALATGVWSRVPLRPEFRDRLPGVGFGTLGAQAQREIDAWVRGATGGRVEALPVRLDGGEDLVLAGALALKAAWLSRFPAHLTRDEPFTAGHGATALVPTMHQRIPAHRAWRFGGATVVELPCAGDTVRVRFVLGEEGCGPAEVLPLAWAGPAARMPVRAEAVDLALPRFTLRTRTDVYARLPALGIGRAVRPDADFSGLSPVPLYVSAAVQEALVEIAEEGVEAAAVTVVAMTRGAAAPRQRRVERIAFDRPFGVVVLDGTGEVPLFTGWRARADR</sequence>
<protein>
    <submittedName>
        <fullName evidence="3">Serpin family protein</fullName>
    </submittedName>
</protein>
<evidence type="ECO:0000259" key="2">
    <source>
        <dbReference type="SMART" id="SM00093"/>
    </source>
</evidence>
<evidence type="ECO:0000256" key="1">
    <source>
        <dbReference type="RuleBase" id="RU000411"/>
    </source>
</evidence>
<dbReference type="InterPro" id="IPR042185">
    <property type="entry name" value="Serpin_sf_2"/>
</dbReference>
<evidence type="ECO:0000313" key="3">
    <source>
        <dbReference type="EMBL" id="MFB9554986.1"/>
    </source>
</evidence>
<dbReference type="RefSeq" id="WP_345488753.1">
    <property type="nucleotide sequence ID" value="NZ_BAAAWU010000001.1"/>
</dbReference>
<reference evidence="3 4" key="1">
    <citation type="submission" date="2024-09" db="EMBL/GenBank/DDBJ databases">
        <authorList>
            <person name="Sun Q."/>
            <person name="Mori K."/>
        </authorList>
    </citation>
    <scope>NUCLEOTIDE SEQUENCE [LARGE SCALE GENOMIC DNA]</scope>
    <source>
        <strain evidence="3 4">JCM 4414</strain>
    </source>
</reference>
<comment type="caution">
    <text evidence="3">The sequence shown here is derived from an EMBL/GenBank/DDBJ whole genome shotgun (WGS) entry which is preliminary data.</text>
</comment>
<dbReference type="InterPro" id="IPR023796">
    <property type="entry name" value="Serpin_dom"/>
</dbReference>
<dbReference type="Pfam" id="PF00079">
    <property type="entry name" value="Serpin"/>
    <property type="match status" value="1"/>
</dbReference>
<dbReference type="InterPro" id="IPR000215">
    <property type="entry name" value="Serpin_fam"/>
</dbReference>
<proteinExistence type="inferred from homology"/>